<keyword evidence="3" id="KW-0547">Nucleotide-binding</keyword>
<dbReference type="InterPro" id="IPR011527">
    <property type="entry name" value="ABC1_TM_dom"/>
</dbReference>
<dbReference type="SMART" id="SM00382">
    <property type="entry name" value="AAA"/>
    <property type="match status" value="1"/>
</dbReference>
<dbReference type="Proteomes" id="UP000886893">
    <property type="component" value="Unassembled WGS sequence"/>
</dbReference>
<keyword evidence="4 10" id="KW-0067">ATP-binding</keyword>
<dbReference type="GO" id="GO:0016887">
    <property type="term" value="F:ATP hydrolysis activity"/>
    <property type="evidence" value="ECO:0007669"/>
    <property type="project" value="InterPro"/>
</dbReference>
<organism evidence="10 11">
    <name type="scientific">Candidatus Caccosoma faecigallinarum</name>
    <dbReference type="NCBI Taxonomy" id="2840720"/>
    <lineage>
        <taxon>Bacteria</taxon>
        <taxon>Bacillati</taxon>
        <taxon>Bacillota</taxon>
        <taxon>Bacillota incertae sedis</taxon>
        <taxon>Candidatus Caccosoma</taxon>
    </lineage>
</organism>
<dbReference type="AlphaFoldDB" id="A0A9D1KBY1"/>
<dbReference type="InterPro" id="IPR003593">
    <property type="entry name" value="AAA+_ATPase"/>
</dbReference>
<reference evidence="10" key="2">
    <citation type="journal article" date="2021" name="PeerJ">
        <title>Extensive microbial diversity within the chicken gut microbiome revealed by metagenomics and culture.</title>
        <authorList>
            <person name="Gilroy R."/>
            <person name="Ravi A."/>
            <person name="Getino M."/>
            <person name="Pursley I."/>
            <person name="Horton D.L."/>
            <person name="Alikhan N.F."/>
            <person name="Baker D."/>
            <person name="Gharbi K."/>
            <person name="Hall N."/>
            <person name="Watson M."/>
            <person name="Adriaenssens E.M."/>
            <person name="Foster-Nyarko E."/>
            <person name="Jarju S."/>
            <person name="Secka A."/>
            <person name="Antonio M."/>
            <person name="Oren A."/>
            <person name="Chaudhuri R.R."/>
            <person name="La Ragione R."/>
            <person name="Hildebrand F."/>
            <person name="Pallen M.J."/>
        </authorList>
    </citation>
    <scope>NUCLEOTIDE SEQUENCE</scope>
    <source>
        <strain evidence="10">14508</strain>
    </source>
</reference>
<feature type="domain" description="ABC transporter" evidence="8">
    <location>
        <begin position="336"/>
        <end position="574"/>
    </location>
</feature>
<evidence type="ECO:0000259" key="8">
    <source>
        <dbReference type="PROSITE" id="PS50893"/>
    </source>
</evidence>
<evidence type="ECO:0000256" key="4">
    <source>
        <dbReference type="ARBA" id="ARBA00022840"/>
    </source>
</evidence>
<evidence type="ECO:0000256" key="7">
    <source>
        <dbReference type="SAM" id="Phobius"/>
    </source>
</evidence>
<feature type="domain" description="ABC transmembrane type-1" evidence="9">
    <location>
        <begin position="22"/>
        <end position="292"/>
    </location>
</feature>
<keyword evidence="6 7" id="KW-0472">Membrane</keyword>
<evidence type="ECO:0000313" key="11">
    <source>
        <dbReference type="Proteomes" id="UP000886893"/>
    </source>
</evidence>
<evidence type="ECO:0000256" key="2">
    <source>
        <dbReference type="ARBA" id="ARBA00022692"/>
    </source>
</evidence>
<dbReference type="GO" id="GO:0005886">
    <property type="term" value="C:plasma membrane"/>
    <property type="evidence" value="ECO:0007669"/>
    <property type="project" value="UniProtKB-SubCell"/>
</dbReference>
<feature type="transmembrane region" description="Helical" evidence="7">
    <location>
        <begin position="122"/>
        <end position="145"/>
    </location>
</feature>
<dbReference type="CDD" id="cd03228">
    <property type="entry name" value="ABCC_MRP_Like"/>
    <property type="match status" value="1"/>
</dbReference>
<dbReference type="InterPro" id="IPR036640">
    <property type="entry name" value="ABC1_TM_sf"/>
</dbReference>
<protein>
    <submittedName>
        <fullName evidence="10">ABC transporter ATP-binding protein</fullName>
    </submittedName>
</protein>
<dbReference type="GO" id="GO:0015421">
    <property type="term" value="F:ABC-type oligopeptide transporter activity"/>
    <property type="evidence" value="ECO:0007669"/>
    <property type="project" value="TreeGrafter"/>
</dbReference>
<reference evidence="10" key="1">
    <citation type="submission" date="2020-10" db="EMBL/GenBank/DDBJ databases">
        <authorList>
            <person name="Gilroy R."/>
        </authorList>
    </citation>
    <scope>NUCLEOTIDE SEQUENCE</scope>
    <source>
        <strain evidence="10">14508</strain>
    </source>
</reference>
<dbReference type="PROSITE" id="PS50929">
    <property type="entry name" value="ABC_TM1F"/>
    <property type="match status" value="1"/>
</dbReference>
<dbReference type="Pfam" id="PF00005">
    <property type="entry name" value="ABC_tran"/>
    <property type="match status" value="1"/>
</dbReference>
<dbReference type="GO" id="GO:0005524">
    <property type="term" value="F:ATP binding"/>
    <property type="evidence" value="ECO:0007669"/>
    <property type="project" value="UniProtKB-KW"/>
</dbReference>
<keyword evidence="2 7" id="KW-0812">Transmembrane</keyword>
<name>A0A9D1KBY1_9FIRM</name>
<dbReference type="EMBL" id="DVKI01000179">
    <property type="protein sequence ID" value="HIT17846.1"/>
    <property type="molecule type" value="Genomic_DNA"/>
</dbReference>
<proteinExistence type="predicted"/>
<dbReference type="Gene3D" id="1.20.1560.10">
    <property type="entry name" value="ABC transporter type 1, transmembrane domain"/>
    <property type="match status" value="1"/>
</dbReference>
<sequence>MKFLKQSFIDNKKIFLIVLLKSVFLSFSSLFLVVGLGTIVEQLLDGNNLISLLQPIFLYSFIPLIINLIATSLTFYIDYLTRISTNKIQYDYVDDALTVNYHYVQDGEILNLKRRSMSGHTIFYIDIIGQLLQQFFQIIGTIFLFSFMSPWYIIAIFIIQIIIIYLNYLKRKISFNFNNDITDSNRKLDYIYHVMTDYKYGKDIRINKGEPLLVQKANDICQKHYQISDCFYKKSHSIQFFYDFARLLLQIILYAYLTYLVFLSKITLSQYTILIGASFLFNNCIDQLSISYFKILDSLKYESILNEYKSIIDQKSDIHRTNLLDEISFDNKPFTLSFVDVSFTYPESNTEILKNINLEIKNNENIGIIGLNGAGKTTLIKLILRLYKPTKGKILLNKIDIQTIPLHQYLSFIGVVLQDYFIFAYSIKENIVFHQKENEKRLKQCIQESGLAEKINKLPYALDTVLYKELNDDGIELSGGENQKLAIARALYKQSKILIMDEPTSTLDPLAEHDIFTKFQSMTNNKLSILISHRLSFTAFCNKIYVLENGTIIEGGNHNELMINQKRYYELYMTQIHYYEEKENE</sequence>
<evidence type="ECO:0000259" key="9">
    <source>
        <dbReference type="PROSITE" id="PS50929"/>
    </source>
</evidence>
<dbReference type="InterPro" id="IPR003439">
    <property type="entry name" value="ABC_transporter-like_ATP-bd"/>
</dbReference>
<accession>A0A9D1KBY1</accession>
<dbReference type="Gene3D" id="3.40.50.300">
    <property type="entry name" value="P-loop containing nucleotide triphosphate hydrolases"/>
    <property type="match status" value="1"/>
</dbReference>
<gene>
    <name evidence="10" type="ORF">IAD04_05695</name>
</gene>
<feature type="transmembrane region" description="Helical" evidence="7">
    <location>
        <begin position="56"/>
        <end position="77"/>
    </location>
</feature>
<dbReference type="InterPro" id="IPR027417">
    <property type="entry name" value="P-loop_NTPase"/>
</dbReference>
<evidence type="ECO:0000256" key="1">
    <source>
        <dbReference type="ARBA" id="ARBA00004651"/>
    </source>
</evidence>
<dbReference type="PANTHER" id="PTHR43394">
    <property type="entry name" value="ATP-DEPENDENT PERMEASE MDL1, MITOCHONDRIAL"/>
    <property type="match status" value="1"/>
</dbReference>
<comment type="subcellular location">
    <subcellularLocation>
        <location evidence="1">Cell membrane</location>
        <topology evidence="1">Multi-pass membrane protein</topology>
    </subcellularLocation>
</comment>
<dbReference type="SUPFAM" id="SSF52540">
    <property type="entry name" value="P-loop containing nucleoside triphosphate hydrolases"/>
    <property type="match status" value="1"/>
</dbReference>
<comment type="caution">
    <text evidence="10">The sequence shown here is derived from an EMBL/GenBank/DDBJ whole genome shotgun (WGS) entry which is preliminary data.</text>
</comment>
<dbReference type="SUPFAM" id="SSF90123">
    <property type="entry name" value="ABC transporter transmembrane region"/>
    <property type="match status" value="1"/>
</dbReference>
<keyword evidence="5 7" id="KW-1133">Transmembrane helix</keyword>
<dbReference type="PANTHER" id="PTHR43394:SF1">
    <property type="entry name" value="ATP-BINDING CASSETTE SUB-FAMILY B MEMBER 10, MITOCHONDRIAL"/>
    <property type="match status" value="1"/>
</dbReference>
<evidence type="ECO:0000256" key="6">
    <source>
        <dbReference type="ARBA" id="ARBA00023136"/>
    </source>
</evidence>
<dbReference type="InterPro" id="IPR039421">
    <property type="entry name" value="Type_1_exporter"/>
</dbReference>
<feature type="transmembrane region" description="Helical" evidence="7">
    <location>
        <begin position="14"/>
        <end position="36"/>
    </location>
</feature>
<evidence type="ECO:0000313" key="10">
    <source>
        <dbReference type="EMBL" id="HIT17846.1"/>
    </source>
</evidence>
<evidence type="ECO:0000256" key="3">
    <source>
        <dbReference type="ARBA" id="ARBA00022741"/>
    </source>
</evidence>
<feature type="transmembrane region" description="Helical" evidence="7">
    <location>
        <begin position="151"/>
        <end position="169"/>
    </location>
</feature>
<dbReference type="PROSITE" id="PS50893">
    <property type="entry name" value="ABC_TRANSPORTER_2"/>
    <property type="match status" value="1"/>
</dbReference>
<feature type="transmembrane region" description="Helical" evidence="7">
    <location>
        <begin position="244"/>
        <end position="262"/>
    </location>
</feature>
<evidence type="ECO:0000256" key="5">
    <source>
        <dbReference type="ARBA" id="ARBA00022989"/>
    </source>
</evidence>